<sequence length="90" mass="9845">MPLEVRLKGSQHQVVRQKAGILNGSDGIDGDAVHKHRILADGGHGGWDNNGIEKGDGFLRIVIFVISVLVVQRKDLIFSRCHTAYCKVSP</sequence>
<gene>
    <name evidence="1" type="ORF">SDC9_172133</name>
</gene>
<dbReference type="AlphaFoldDB" id="A0A645GCU6"/>
<organism evidence="1">
    <name type="scientific">bioreactor metagenome</name>
    <dbReference type="NCBI Taxonomy" id="1076179"/>
    <lineage>
        <taxon>unclassified sequences</taxon>
        <taxon>metagenomes</taxon>
        <taxon>ecological metagenomes</taxon>
    </lineage>
</organism>
<comment type="caution">
    <text evidence="1">The sequence shown here is derived from an EMBL/GenBank/DDBJ whole genome shotgun (WGS) entry which is preliminary data.</text>
</comment>
<protein>
    <submittedName>
        <fullName evidence="1">Uncharacterized protein</fullName>
    </submittedName>
</protein>
<reference evidence="1" key="1">
    <citation type="submission" date="2019-08" db="EMBL/GenBank/DDBJ databases">
        <authorList>
            <person name="Kucharzyk K."/>
            <person name="Murdoch R.W."/>
            <person name="Higgins S."/>
            <person name="Loffler F."/>
        </authorList>
    </citation>
    <scope>NUCLEOTIDE SEQUENCE</scope>
</reference>
<evidence type="ECO:0000313" key="1">
    <source>
        <dbReference type="EMBL" id="MPN24731.1"/>
    </source>
</evidence>
<name>A0A645GCU6_9ZZZZ</name>
<proteinExistence type="predicted"/>
<dbReference type="EMBL" id="VSSQ01073676">
    <property type="protein sequence ID" value="MPN24731.1"/>
    <property type="molecule type" value="Genomic_DNA"/>
</dbReference>
<accession>A0A645GCU6</accession>